<feature type="domain" description="LYR motif-containing protein Cup1-like N-terminal" evidence="2">
    <location>
        <begin position="17"/>
        <end position="118"/>
    </location>
</feature>
<feature type="compositionally biased region" description="Pro residues" evidence="1">
    <location>
        <begin position="134"/>
        <end position="150"/>
    </location>
</feature>
<gene>
    <name evidence="3" type="ordered locus">CNI01585</name>
</gene>
<dbReference type="Pfam" id="PF20263">
    <property type="entry name" value="LYRM2-like"/>
    <property type="match status" value="1"/>
</dbReference>
<evidence type="ECO:0000313" key="3">
    <source>
        <dbReference type="EMBL" id="ALO60771.1"/>
    </source>
</evidence>
<evidence type="ECO:0000259" key="2">
    <source>
        <dbReference type="Pfam" id="PF20263"/>
    </source>
</evidence>
<evidence type="ECO:0000256" key="1">
    <source>
        <dbReference type="SAM" id="MobiDB-lite"/>
    </source>
</evidence>
<dbReference type="VEuPathDB" id="FungiDB:CNI01585"/>
<feature type="region of interest" description="Disordered" evidence="1">
    <location>
        <begin position="238"/>
        <end position="269"/>
    </location>
</feature>
<dbReference type="InParanoid" id="A0A0S2LIY2"/>
<dbReference type="PaxDb" id="214684-A0A0S2LIY2"/>
<feature type="region of interest" description="Disordered" evidence="1">
    <location>
        <begin position="130"/>
        <end position="160"/>
    </location>
</feature>
<dbReference type="GeneID" id="36393035"/>
<dbReference type="AlphaFoldDB" id="A0A0S2LIY2"/>
<sequence length="373" mass="42943">MLLPPQLPPPSLPRAKLYRLFLQHLRFLPDPQVWTTSVPRFRKLLETPGPSPSGSNPSDNDESHKVVEIREWRREKALKKAHKELNKLRAAVACHPHALARLLEESYGQRGSLRWQRLQEISAPYGSILSQTSLPPPLMPLRPPPPPPDDSQPRARKRMPTCRLRKQAQRLVQRDWKGVQPPLYLPTSSELKDNDVDKKGRTMVDNLRIFAGLSEEPTSPLTSAAALDLSPLPSNLSRIFPTNPRKTRSLPLPPYPPPRPKHTRSNPHTWSLPRKLCSRLVRRIYKRLWDKLIWVRPVKGDKWKKCGYRELQNWEQGLIKESLVETDPASNKGKKSKKEKAIERTPKNIDSSKWSCATPEDRQWLLFGKMQTS</sequence>
<keyword evidence="4" id="KW-1185">Reference proteome</keyword>
<dbReference type="Proteomes" id="UP000002149">
    <property type="component" value="Chromosome 9"/>
</dbReference>
<dbReference type="InterPro" id="IPR046896">
    <property type="entry name" value="Cup1-like_N"/>
</dbReference>
<organism evidence="3 4">
    <name type="scientific">Cryptococcus deneoformans (strain JEC21 / ATCC MYA-565)</name>
    <name type="common">Cryptococcus neoformans var. neoformans serotype D</name>
    <dbReference type="NCBI Taxonomy" id="214684"/>
    <lineage>
        <taxon>Eukaryota</taxon>
        <taxon>Fungi</taxon>
        <taxon>Dikarya</taxon>
        <taxon>Basidiomycota</taxon>
        <taxon>Agaricomycotina</taxon>
        <taxon>Tremellomycetes</taxon>
        <taxon>Tremellales</taxon>
        <taxon>Cryptococcaceae</taxon>
        <taxon>Cryptococcus</taxon>
        <taxon>Cryptococcus neoformans species complex</taxon>
    </lineage>
</organism>
<proteinExistence type="predicted"/>
<protein>
    <recommendedName>
        <fullName evidence="2">LYR motif-containing protein Cup1-like N-terminal domain-containing protein</fullName>
    </recommendedName>
</protein>
<accession>A0A0S2LIY2</accession>
<dbReference type="OrthoDB" id="2575565at2759"/>
<dbReference type="KEGG" id="cne:CNI01585"/>
<name>A0A0S2LIY2_CRYD1</name>
<feature type="region of interest" description="Disordered" evidence="1">
    <location>
        <begin position="325"/>
        <end position="355"/>
    </location>
</feature>
<dbReference type="EMBL" id="AE017349">
    <property type="protein sequence ID" value="ALO60771.1"/>
    <property type="molecule type" value="Genomic_DNA"/>
</dbReference>
<evidence type="ECO:0000313" key="4">
    <source>
        <dbReference type="Proteomes" id="UP000002149"/>
    </source>
</evidence>
<reference evidence="3 4" key="1">
    <citation type="journal article" date="2005" name="Science">
        <title>The genome of the basidiomycetous yeast and human pathogen Cryptococcus neoformans.</title>
        <authorList>
            <person name="Loftus B.J."/>
            <person name="Fung E."/>
            <person name="Roncaglia P."/>
            <person name="Rowley D."/>
            <person name="Amedeo P."/>
            <person name="Bruno D."/>
            <person name="Vamathevan J."/>
            <person name="Miranda M."/>
            <person name="Anderson I.J."/>
            <person name="Fraser J.A."/>
            <person name="Allen J.E."/>
            <person name="Bosdet I.E."/>
            <person name="Brent M.R."/>
            <person name="Chiu R."/>
            <person name="Doering T.L."/>
            <person name="Donlin M.J."/>
            <person name="D'Souza C.A."/>
            <person name="Fox D.S."/>
            <person name="Grinberg V."/>
            <person name="Fu J."/>
            <person name="Fukushima M."/>
            <person name="Haas B.J."/>
            <person name="Huang J.C."/>
            <person name="Janbon G."/>
            <person name="Jones S.J."/>
            <person name="Koo H.L."/>
            <person name="Krzywinski M.I."/>
            <person name="Kwon-Chung J.K."/>
            <person name="Lengeler K.B."/>
            <person name="Maiti R."/>
            <person name="Marra M.A."/>
            <person name="Marra R.E."/>
            <person name="Mathewson C.A."/>
            <person name="Mitchell T.G."/>
            <person name="Pertea M."/>
            <person name="Riggs F.R."/>
            <person name="Salzberg S.L."/>
            <person name="Schein J.E."/>
            <person name="Shvartsbeyn A."/>
            <person name="Shin H."/>
            <person name="Shumway M."/>
            <person name="Specht C.A."/>
            <person name="Suh B.B."/>
            <person name="Tenney A."/>
            <person name="Utterback T.R."/>
            <person name="Wickes B.L."/>
            <person name="Wortman J.R."/>
            <person name="Wye N.H."/>
            <person name="Kronstad J.W."/>
            <person name="Lodge J.K."/>
            <person name="Heitman J."/>
            <person name="Davis R.W."/>
            <person name="Fraser C.M."/>
            <person name="Hyman R.W."/>
        </authorList>
    </citation>
    <scope>NUCLEOTIDE SEQUENCE [LARGE SCALE GENOMIC DNA]</scope>
    <source>
        <strain evidence="4">JEC21 / ATCC MYA-565</strain>
    </source>
</reference>
<feature type="region of interest" description="Disordered" evidence="1">
    <location>
        <begin position="45"/>
        <end position="65"/>
    </location>
</feature>
<dbReference type="RefSeq" id="XP_024514405.1">
    <property type="nucleotide sequence ID" value="XM_024658734.1"/>
</dbReference>